<keyword evidence="2" id="KW-0067">ATP-binding</keyword>
<keyword evidence="3" id="KW-1185">Reference proteome</keyword>
<evidence type="ECO:0000313" key="3">
    <source>
        <dbReference type="Proteomes" id="UP000595871"/>
    </source>
</evidence>
<dbReference type="GO" id="GO:0016887">
    <property type="term" value="F:ATP hydrolysis activity"/>
    <property type="evidence" value="ECO:0007669"/>
    <property type="project" value="InterPro"/>
</dbReference>
<dbReference type="EMBL" id="CP067016">
    <property type="protein sequence ID" value="QQN55554.1"/>
    <property type="molecule type" value="Genomic_DNA"/>
</dbReference>
<dbReference type="PANTHER" id="PTHR42798:SF6">
    <property type="entry name" value="CELL DIVISION ATP-BINDING PROTEIN FTSE"/>
    <property type="match status" value="1"/>
</dbReference>
<proteinExistence type="predicted"/>
<organism evidence="2 3">
    <name type="scientific">Anaerococcus obesiensis</name>
    <dbReference type="NCBI Taxonomy" id="1287640"/>
    <lineage>
        <taxon>Bacteria</taxon>
        <taxon>Bacillati</taxon>
        <taxon>Bacillota</taxon>
        <taxon>Tissierellia</taxon>
        <taxon>Tissierellales</taxon>
        <taxon>Peptoniphilaceae</taxon>
        <taxon>Anaerococcus</taxon>
    </lineage>
</organism>
<dbReference type="Gene3D" id="3.40.50.300">
    <property type="entry name" value="P-loop containing nucleotide triphosphate hydrolases"/>
    <property type="match status" value="1"/>
</dbReference>
<evidence type="ECO:0000313" key="2">
    <source>
        <dbReference type="EMBL" id="QQN55554.1"/>
    </source>
</evidence>
<dbReference type="AlphaFoldDB" id="A0A7T7ZUZ6"/>
<feature type="domain" description="ABC transporter" evidence="1">
    <location>
        <begin position="2"/>
        <end position="85"/>
    </location>
</feature>
<sequence length="101" mass="11885">MLNLIGGIDHQTEGKIMFDDVELNNLNEEELTEYRRKNIGFIFQEYNLIPILNVRENIILPLNLDGKEADNDYLDEILDLLEIKQKYLLSQTNCQEDNNKE</sequence>
<keyword evidence="2" id="KW-0547">Nucleotide-binding</keyword>
<dbReference type="Proteomes" id="UP000595871">
    <property type="component" value="Chromosome"/>
</dbReference>
<dbReference type="Pfam" id="PF00005">
    <property type="entry name" value="ABC_tran"/>
    <property type="match status" value="1"/>
</dbReference>
<dbReference type="GO" id="GO:0005524">
    <property type="term" value="F:ATP binding"/>
    <property type="evidence" value="ECO:0007669"/>
    <property type="project" value="UniProtKB-KW"/>
</dbReference>
<accession>A0A7T7ZUZ6</accession>
<dbReference type="SUPFAM" id="SSF52540">
    <property type="entry name" value="P-loop containing nucleoside triphosphate hydrolases"/>
    <property type="match status" value="1"/>
</dbReference>
<dbReference type="InterPro" id="IPR027417">
    <property type="entry name" value="P-loop_NTPase"/>
</dbReference>
<evidence type="ECO:0000259" key="1">
    <source>
        <dbReference type="Pfam" id="PF00005"/>
    </source>
</evidence>
<name>A0A7T7ZUZ6_9FIRM</name>
<gene>
    <name evidence="2" type="ORF">I6H46_06515</name>
</gene>
<reference evidence="2 3" key="1">
    <citation type="submission" date="2020-12" db="EMBL/GenBank/DDBJ databases">
        <title>FDA dAtabase for Regulatory Grade micrObial Sequences (FDA-ARGOS): Supporting development and validation of Infectious Disease Dx tests.</title>
        <authorList>
            <person name="Sproer C."/>
            <person name="Gronow S."/>
            <person name="Severitt S."/>
            <person name="Schroder I."/>
            <person name="Tallon L."/>
            <person name="Sadzewicz L."/>
            <person name="Zhao X."/>
            <person name="Boylan J."/>
            <person name="Ott S."/>
            <person name="Bowen H."/>
            <person name="Vavikolanu K."/>
            <person name="Mehta A."/>
            <person name="Aluvathingal J."/>
            <person name="Nadendla S."/>
            <person name="Lowell S."/>
            <person name="Myers T."/>
            <person name="Yan Y."/>
            <person name="Sichtig H."/>
        </authorList>
    </citation>
    <scope>NUCLEOTIDE SEQUENCE [LARGE SCALE GENOMIC DNA]</scope>
    <source>
        <strain evidence="2 3">FDAARGOS_989</strain>
    </source>
</reference>
<dbReference type="KEGG" id="aob:I6H46_06515"/>
<dbReference type="PANTHER" id="PTHR42798">
    <property type="entry name" value="LIPOPROTEIN-RELEASING SYSTEM ATP-BINDING PROTEIN LOLD"/>
    <property type="match status" value="1"/>
</dbReference>
<dbReference type="InterPro" id="IPR003439">
    <property type="entry name" value="ABC_transporter-like_ATP-bd"/>
</dbReference>
<protein>
    <submittedName>
        <fullName evidence="2">ATP-binding cassette domain-containing protein</fullName>
    </submittedName>
</protein>